<proteinExistence type="predicted"/>
<reference evidence="3" key="1">
    <citation type="submission" date="2015-09" db="EMBL/GenBank/DDBJ databases">
        <authorList>
            <consortium name="Pathogen Informatics"/>
        </authorList>
    </citation>
    <scope>NUCLEOTIDE SEQUENCE [LARGE SCALE GENOMIC DNA]</scope>
    <source>
        <strain evidence="3">Lake Konstanz</strain>
    </source>
</reference>
<dbReference type="VEuPathDB" id="TriTrypDB:BSAL_14635"/>
<feature type="compositionally biased region" description="Basic and acidic residues" evidence="1">
    <location>
        <begin position="122"/>
        <end position="134"/>
    </location>
</feature>
<feature type="region of interest" description="Disordered" evidence="1">
    <location>
        <begin position="774"/>
        <end position="807"/>
    </location>
</feature>
<evidence type="ECO:0000313" key="2">
    <source>
        <dbReference type="EMBL" id="CUI14788.1"/>
    </source>
</evidence>
<feature type="region of interest" description="Disordered" evidence="1">
    <location>
        <begin position="465"/>
        <end position="485"/>
    </location>
</feature>
<gene>
    <name evidence="2" type="ORF">BSAL_14635</name>
</gene>
<protein>
    <submittedName>
        <fullName evidence="2">Uncharacterized protein</fullName>
    </submittedName>
</protein>
<feature type="region of interest" description="Disordered" evidence="1">
    <location>
        <begin position="111"/>
        <end position="175"/>
    </location>
</feature>
<dbReference type="AlphaFoldDB" id="A0A0S4KMC7"/>
<sequence length="1098" mass="122730">MFYHQEQAPEILEEHRARAGALFSALDSKWSAALGERPSSIVADVVDLDTDQQEGALMVVLSTTATSPRPPPTSSKLSSRRRMLMRAHQPVSASSRFGVLSKHQLHTSIHPIDLTPEDDEGHSDRVDFINHNDGTDGDEGIVSSSLAAPYGDGGYPTTATTQAPRPTPPPSSSSSAWIAQLTSVTFDESFFRLALCADEDGQFSSLQLLLPLFVGYPRQRTAASTTPLAPAVSSVHVAHLCLAKETQTRAAKDDVYHHLDDDHDTDIDWRPIQGIKLPHPPPISTAVVSASRENRVDAHRFRPTSSHELVIRPEFPDNDQLHARLHAAELRLALTISTTRENLVRCVDHEALMRAYIEFETVALMSPLLELEAEAHHSIFLLWLEEEFLRSLLVGQLGLLRLEEAARLTIEGKCWSCKLTNRIDADYNADAMFQRLADEVVAYVLARKPYHLHDEQGRLSLISKPHSQKQHKHVTSRRRGQAPPETDAPCALVLGDRRFEELLQSWTLLYCPCLALDAELRLFLSGIPLPADPHLTCAFVALVVGSYEDVEGECLSEHALFVDNCAREWDILCEWSSVTERLDDWEVRDRQRICDYAHLEMRRVLIEVQLREAVRDEVVSRLTLDGNQCMDDDAEAKESGFLVEVQAATTTGTPALQQQREDINHEVEEQEQEARVCNTIALAADNVSCHPASHLQELLDRRMLPMSFALFCRLRELEYTEAICRKLSFDLNACYIPELCDAYVALEQSCRKKLDEAQYTAVLALLYPPAHTTTTTTTTTTERFSASAAEEGSDDVGHNSSTTNDMESSEVVACHGIDGLQRHWIIDKETKARNELKCLMDDEHKQSTDLEFAHARWTEGCVAAALVAGRSSPTPSPRNRSASPSASMSRSSSPAGSVASTTFSFREPSHFLHWEQQRRNQISLLEMQWFIQATSLSRAVLRQIASESLLRGSTSGIWRAADEAGAAIARAHDIRGLLRSEEGDRSRLVAARYFHIAEFEEQAAMMRSVVTDILVIQRNAQEEIACLLLSFEETLQRHSIEEAAKAEEEVFYVSLKMPKRVADPNRDACGNNNFAQQLLTDLVRYDICDLDLARIAFV</sequence>
<accession>A0A0S4KMC7</accession>
<evidence type="ECO:0000256" key="1">
    <source>
        <dbReference type="SAM" id="MobiDB-lite"/>
    </source>
</evidence>
<dbReference type="Proteomes" id="UP000051952">
    <property type="component" value="Unassembled WGS sequence"/>
</dbReference>
<name>A0A0S4KMC7_BODSA</name>
<dbReference type="EMBL" id="CYKH01001629">
    <property type="protein sequence ID" value="CUI14788.1"/>
    <property type="molecule type" value="Genomic_DNA"/>
</dbReference>
<keyword evidence="3" id="KW-1185">Reference proteome</keyword>
<feature type="compositionally biased region" description="Basic residues" evidence="1">
    <location>
        <begin position="466"/>
        <end position="480"/>
    </location>
</feature>
<evidence type="ECO:0000313" key="3">
    <source>
        <dbReference type="Proteomes" id="UP000051952"/>
    </source>
</evidence>
<feature type="compositionally biased region" description="Low complexity" evidence="1">
    <location>
        <begin position="870"/>
        <end position="900"/>
    </location>
</feature>
<organism evidence="2 3">
    <name type="scientific">Bodo saltans</name>
    <name type="common">Flagellated protozoan</name>
    <dbReference type="NCBI Taxonomy" id="75058"/>
    <lineage>
        <taxon>Eukaryota</taxon>
        <taxon>Discoba</taxon>
        <taxon>Euglenozoa</taxon>
        <taxon>Kinetoplastea</taxon>
        <taxon>Metakinetoplastina</taxon>
        <taxon>Eubodonida</taxon>
        <taxon>Bodonidae</taxon>
        <taxon>Bodo</taxon>
    </lineage>
</organism>
<feature type="region of interest" description="Disordered" evidence="1">
    <location>
        <begin position="868"/>
        <end position="900"/>
    </location>
</feature>